<keyword evidence="5" id="KW-0106">Calcium</keyword>
<dbReference type="InterPro" id="IPR013858">
    <property type="entry name" value="Peptidase_M10B_C"/>
</dbReference>
<keyword evidence="4" id="KW-0677">Repeat</keyword>
<comment type="subcellular location">
    <subcellularLocation>
        <location evidence="2">Secreted</location>
    </subcellularLocation>
</comment>
<evidence type="ECO:0000256" key="4">
    <source>
        <dbReference type="ARBA" id="ARBA00022737"/>
    </source>
</evidence>
<gene>
    <name evidence="7" type="ORF">YA0871_00075</name>
</gene>
<dbReference type="InterPro" id="IPR011049">
    <property type="entry name" value="Serralysin-like_metalloprot_C"/>
</dbReference>
<evidence type="ECO:0000313" key="8">
    <source>
        <dbReference type="Proteomes" id="UP000607562"/>
    </source>
</evidence>
<dbReference type="Pfam" id="PF08548">
    <property type="entry name" value="Peptidase_M10_C"/>
    <property type="match status" value="1"/>
</dbReference>
<evidence type="ECO:0000256" key="2">
    <source>
        <dbReference type="ARBA" id="ARBA00004613"/>
    </source>
</evidence>
<evidence type="ECO:0000256" key="1">
    <source>
        <dbReference type="ARBA" id="ARBA00001913"/>
    </source>
</evidence>
<comment type="caution">
    <text evidence="7">The sequence shown here is derived from an EMBL/GenBank/DDBJ whole genome shotgun (WGS) entry which is preliminary data.</text>
</comment>
<reference evidence="7 8" key="1">
    <citation type="submission" date="2020-12" db="EMBL/GenBank/DDBJ databases">
        <title>Comparative genomic insights into the epidemiology and virulence of plant pathogenic Pseudomonads from Turkey.</title>
        <authorList>
            <person name="Dillon M."/>
            <person name="Ruiz-Bedoya T."/>
            <person name="Bendalovic-Torma C."/>
            <person name="Guttman K.M."/>
            <person name="Kwak H."/>
            <person name="Middleton M.A."/>
            <person name="Wang P.W."/>
            <person name="Horuz S."/>
            <person name="Aysan Y."/>
            <person name="Guttman D.S."/>
        </authorList>
    </citation>
    <scope>NUCLEOTIDE SEQUENCE [LARGE SCALE GENOMIC DNA]</scope>
    <source>
        <strain evidence="7 8">Marul_2_1</strain>
    </source>
</reference>
<keyword evidence="8" id="KW-1185">Reference proteome</keyword>
<evidence type="ECO:0000256" key="3">
    <source>
        <dbReference type="ARBA" id="ARBA00022525"/>
    </source>
</evidence>
<name>A0ABS0USM7_9PSED</name>
<dbReference type="EMBL" id="JAEILM010000001">
    <property type="protein sequence ID" value="MBI6631038.1"/>
    <property type="molecule type" value="Genomic_DNA"/>
</dbReference>
<dbReference type="PRINTS" id="PR00313">
    <property type="entry name" value="CABNDNGRPT"/>
</dbReference>
<dbReference type="InterPro" id="IPR001343">
    <property type="entry name" value="Hemolysn_Ca-bd"/>
</dbReference>
<proteinExistence type="predicted"/>
<sequence length="374" mass="40855">MNVYGSGVGSQMYNTSAFPSFPPQGAAGESTMSRYSGERTVHYRGYSSSAGRFSEFKEVESRAPGNNGVPPLPFFRNEKTREFTHHSWMSEASRNTVSKFTDYHGKPRQVFKGRGEWVEPYPLAQLEPRPNARPLVQARPTPEATAYVKPALNEVSTQYFPGDTVYGFNSNTRNPDMSFTSTYDTPWFRVEDIQGNDTLDFSGFRQHQVINLGAGTYSSLGGLVNNVQVSIGSVIENAIGGSGDDRILGNASNNVLTGGEGADILSGGGGSNTFKYNTASDSTYAKADLLTDFKAGWDKIDLRGMAATAGVELNLVTSFTGRPGDTIIKFNQQSGRYYLAVDLSGDQRSDFLIKSTRPFGPRDVMGWHNMPIQA</sequence>
<keyword evidence="3" id="KW-0964">Secreted</keyword>
<evidence type="ECO:0000313" key="7">
    <source>
        <dbReference type="EMBL" id="MBI6631038.1"/>
    </source>
</evidence>
<dbReference type="RefSeq" id="WP_198706383.1">
    <property type="nucleotide sequence ID" value="NZ_JAEILM010000001.1"/>
</dbReference>
<organism evidence="7 8">
    <name type="scientific">Pseudomonas paralactis</name>
    <dbReference type="NCBI Taxonomy" id="1615673"/>
    <lineage>
        <taxon>Bacteria</taxon>
        <taxon>Pseudomonadati</taxon>
        <taxon>Pseudomonadota</taxon>
        <taxon>Gammaproteobacteria</taxon>
        <taxon>Pseudomonadales</taxon>
        <taxon>Pseudomonadaceae</taxon>
        <taxon>Pseudomonas</taxon>
    </lineage>
</organism>
<comment type="cofactor">
    <cofactor evidence="1">
        <name>Ca(2+)</name>
        <dbReference type="ChEBI" id="CHEBI:29108"/>
    </cofactor>
</comment>
<evidence type="ECO:0000259" key="6">
    <source>
        <dbReference type="Pfam" id="PF08548"/>
    </source>
</evidence>
<protein>
    <submittedName>
        <fullName evidence="7">M10 family metallopeptidase C-terminal domain-containing protein</fullName>
    </submittedName>
</protein>
<dbReference type="SUPFAM" id="SSF51120">
    <property type="entry name" value="beta-Roll"/>
    <property type="match status" value="1"/>
</dbReference>
<dbReference type="Proteomes" id="UP000607562">
    <property type="component" value="Unassembled WGS sequence"/>
</dbReference>
<dbReference type="Pfam" id="PF00353">
    <property type="entry name" value="HemolysinCabind"/>
    <property type="match status" value="1"/>
</dbReference>
<feature type="domain" description="Peptidase M10 serralysin C-terminal" evidence="6">
    <location>
        <begin position="162"/>
        <end position="355"/>
    </location>
</feature>
<evidence type="ECO:0000256" key="5">
    <source>
        <dbReference type="ARBA" id="ARBA00022837"/>
    </source>
</evidence>
<accession>A0ABS0USM7</accession>
<dbReference type="Gene3D" id="2.150.10.10">
    <property type="entry name" value="Serralysin-like metalloprotease, C-terminal"/>
    <property type="match status" value="1"/>
</dbReference>